<dbReference type="Proteomes" id="UP000033163">
    <property type="component" value="Chromosome I"/>
</dbReference>
<dbReference type="HOGENOM" id="CLU_058877_0_0_9"/>
<dbReference type="SUPFAM" id="SSF51726">
    <property type="entry name" value="UROD/MetE-like"/>
    <property type="match status" value="1"/>
</dbReference>
<protein>
    <recommendedName>
        <fullName evidence="3">5-methyltetrahydropteroyltriglutamate--homocysteine methyltransferase</fullName>
    </recommendedName>
</protein>
<dbReference type="GO" id="GO:0003871">
    <property type="term" value="F:5-methyltetrahydropteroyltriglutamate-homocysteine S-methyltransferase activity"/>
    <property type="evidence" value="ECO:0007669"/>
    <property type="project" value="InterPro"/>
</dbReference>
<dbReference type="Gene3D" id="3.20.20.210">
    <property type="match status" value="1"/>
</dbReference>
<dbReference type="CDD" id="cd03311">
    <property type="entry name" value="CIMS_C_terminal_like"/>
    <property type="match status" value="1"/>
</dbReference>
<dbReference type="PATRIC" id="fig|1073571.4.peg.935"/>
<dbReference type="AlphaFoldDB" id="A0A0E4H6W3"/>
<organism evidence="1 2">
    <name type="scientific">Paenibacillus riograndensis SBR5</name>
    <dbReference type="NCBI Taxonomy" id="1073571"/>
    <lineage>
        <taxon>Bacteria</taxon>
        <taxon>Bacillati</taxon>
        <taxon>Bacillota</taxon>
        <taxon>Bacilli</taxon>
        <taxon>Bacillales</taxon>
        <taxon>Paenibacillaceae</taxon>
        <taxon>Paenibacillus</taxon>
        <taxon>Paenibacillus sonchi group</taxon>
    </lineage>
</organism>
<gene>
    <name evidence="1" type="ORF">PRIO_0895</name>
</gene>
<name>A0A0E4H6W3_9BACL</name>
<evidence type="ECO:0000313" key="2">
    <source>
        <dbReference type="Proteomes" id="UP000033163"/>
    </source>
</evidence>
<dbReference type="STRING" id="483937.AMQ84_26130"/>
<dbReference type="InterPro" id="IPR002629">
    <property type="entry name" value="Met_Synth_C/arc"/>
</dbReference>
<dbReference type="RefSeq" id="WP_020430503.1">
    <property type="nucleotide sequence ID" value="NZ_AGBD01001065.1"/>
</dbReference>
<dbReference type="EMBL" id="LN831776">
    <property type="protein sequence ID" value="CQR52576.1"/>
    <property type="molecule type" value="Genomic_DNA"/>
</dbReference>
<proteinExistence type="predicted"/>
<dbReference type="PANTHER" id="PTHR43844">
    <property type="entry name" value="METHIONINE SYNTHASE"/>
    <property type="match status" value="1"/>
</dbReference>
<dbReference type="KEGG" id="pri:PRIO_0895"/>
<evidence type="ECO:0000313" key="1">
    <source>
        <dbReference type="EMBL" id="CQR52576.1"/>
    </source>
</evidence>
<dbReference type="GO" id="GO:0008270">
    <property type="term" value="F:zinc ion binding"/>
    <property type="evidence" value="ECO:0007669"/>
    <property type="project" value="InterPro"/>
</dbReference>
<accession>A0A0E4H6W3</accession>
<dbReference type="GO" id="GO:0009086">
    <property type="term" value="P:methionine biosynthetic process"/>
    <property type="evidence" value="ECO:0007669"/>
    <property type="project" value="InterPro"/>
</dbReference>
<dbReference type="PANTHER" id="PTHR43844:SF1">
    <property type="entry name" value="METHIONINE SYNTHASE"/>
    <property type="match status" value="1"/>
</dbReference>
<dbReference type="InterPro" id="IPR038071">
    <property type="entry name" value="UROD/MetE-like_sf"/>
</dbReference>
<reference evidence="2" key="1">
    <citation type="submission" date="2015-03" db="EMBL/GenBank/DDBJ databases">
        <authorList>
            <person name="Wibberg D."/>
        </authorList>
    </citation>
    <scope>NUCLEOTIDE SEQUENCE [LARGE SCALE GENOMIC DNA]</scope>
</reference>
<sequence>MCNRFQIVGSLLRPAELLEYKQQIEHRDDIQYPFYQDFQGYEQCEAEAIQAVVKQESENGLSILTDGEYSKSMWHLDFVWGFQGIERYIADHGYFFRDTDGASKYETRKDIGLRITGELGAKNHHFLHAYRKLQALAGDRETKLCVPSPSHIFGELSWSDNIGGTEAVYKDRLELKAGLVNAYKDFVQEFAAAGGTILQFDDCLWELFADDNPNSPYTGEHINQAEVQQLAAEFIDINNTIIDYGHSLGLKMWTHNCRGNYDSRNMGGGSYAKIANLFLKQLKYDRFFLEWDDERAGSLEALAVFKDKPETEIVLGLLSSKTSTLDDEARVVRMLDEASQIISKDRLLLSHQCGFASCDGGNELTEDEQWAKIRQGQQIAQQYWGN</sequence>
<evidence type="ECO:0008006" key="3">
    <source>
        <dbReference type="Google" id="ProtNLM"/>
    </source>
</evidence>